<proteinExistence type="predicted"/>
<evidence type="ECO:0000256" key="1">
    <source>
        <dbReference type="SAM" id="MobiDB-lite"/>
    </source>
</evidence>
<dbReference type="AlphaFoldDB" id="A0A1V3N9T3"/>
<evidence type="ECO:0000313" key="3">
    <source>
        <dbReference type="Proteomes" id="UP000189462"/>
    </source>
</evidence>
<comment type="caution">
    <text evidence="2">The sequence shown here is derived from an EMBL/GenBank/DDBJ whole genome shotgun (WGS) entry which is preliminary data.</text>
</comment>
<dbReference type="EMBL" id="MVBK01000121">
    <property type="protein sequence ID" value="OOG21804.1"/>
    <property type="molecule type" value="Genomic_DNA"/>
</dbReference>
<name>A0A1V3N9T3_9GAMM</name>
<accession>A0A1V3N9T3</accession>
<evidence type="ECO:0000313" key="2">
    <source>
        <dbReference type="EMBL" id="OOG21804.1"/>
    </source>
</evidence>
<sequence>MNVRKRACKIKSRTAKDAKVCAKGARLFHRRISFAHTFASLAVSLSHFGHPVDGEPRAEHQRKGKKQAHPPLRGTLEPAGPAR</sequence>
<keyword evidence="3" id="KW-1185">Reference proteome</keyword>
<dbReference type="STRING" id="108003.B1C78_15945"/>
<organism evidence="2 3">
    <name type="scientific">Thioalkalivibrio denitrificans</name>
    <dbReference type="NCBI Taxonomy" id="108003"/>
    <lineage>
        <taxon>Bacteria</taxon>
        <taxon>Pseudomonadati</taxon>
        <taxon>Pseudomonadota</taxon>
        <taxon>Gammaproteobacteria</taxon>
        <taxon>Chromatiales</taxon>
        <taxon>Ectothiorhodospiraceae</taxon>
        <taxon>Thioalkalivibrio</taxon>
    </lineage>
</organism>
<protein>
    <submittedName>
        <fullName evidence="2">Uncharacterized protein</fullName>
    </submittedName>
</protein>
<feature type="compositionally biased region" description="Basic and acidic residues" evidence="1">
    <location>
        <begin position="51"/>
        <end position="61"/>
    </location>
</feature>
<dbReference type="Proteomes" id="UP000189462">
    <property type="component" value="Unassembled WGS sequence"/>
</dbReference>
<gene>
    <name evidence="2" type="ORF">B1C78_15945</name>
</gene>
<reference evidence="2 3" key="1">
    <citation type="submission" date="2017-02" db="EMBL/GenBank/DDBJ databases">
        <title>Genomic diversity within the haloalkaliphilic genus Thioalkalivibrio.</title>
        <authorList>
            <person name="Ahn A.-C."/>
            <person name="Meier-Kolthoff J."/>
            <person name="Overmars L."/>
            <person name="Richter M."/>
            <person name="Woyke T."/>
            <person name="Sorokin D.Y."/>
            <person name="Muyzer G."/>
        </authorList>
    </citation>
    <scope>NUCLEOTIDE SEQUENCE [LARGE SCALE GENOMIC DNA]</scope>
    <source>
        <strain evidence="2 3">ALJD</strain>
    </source>
</reference>
<feature type="region of interest" description="Disordered" evidence="1">
    <location>
        <begin position="51"/>
        <end position="83"/>
    </location>
</feature>